<reference evidence="2 3" key="1">
    <citation type="submission" date="2014-09" db="EMBL/GenBank/DDBJ databases">
        <authorList>
            <person name="Magalhaes I.L.F."/>
            <person name="Oliveira U."/>
            <person name="Santos F.R."/>
            <person name="Vidigal T.H.D.A."/>
            <person name="Brescovit A.D."/>
            <person name="Santos A.J."/>
        </authorList>
    </citation>
    <scope>NUCLEOTIDE SEQUENCE [LARGE SCALE GENOMIC DNA]</scope>
</reference>
<feature type="domain" description="F-box" evidence="1">
    <location>
        <begin position="3"/>
        <end position="50"/>
    </location>
</feature>
<dbReference type="Pfam" id="PF12937">
    <property type="entry name" value="F-box-like"/>
    <property type="match status" value="1"/>
</dbReference>
<evidence type="ECO:0000313" key="3">
    <source>
        <dbReference type="Proteomes" id="UP000054845"/>
    </source>
</evidence>
<dbReference type="EMBL" id="CCYA01000248">
    <property type="protein sequence ID" value="CEH14795.1"/>
    <property type="molecule type" value="Genomic_DNA"/>
</dbReference>
<sequence length="606" mass="68699">MASHLPPRLPVETFSLMLAHVDAKTVFRSRRVCRRWKELIDGSDPIWRSVAIQWGRQELASACPLKTWPDPNPNSDADKHHEYDEEDFAISSSTGYFFSCPNAKELCRRYLDLTLAWRNLHTADDPQSDEEGWFVHGSVSLGRSDWEPRLVLMGSALGLTSRDDDELNMHTLRKVRTRSLIRSPRRTHAAVQNMTHYHDDVPSAYGDKHEWHAKCIISASRSGDDEQYSTSISIESDWPRTFSELPPKHTGELVLHLRLRYPLCAAVMQRNVDPDGFEWYVVVWDICTRQIKASLCESRWTSINEVDLDSNCGVIFIASAGVVAYNLVDGSAILDLSSQPWDFADLAYMRTPTPRFGPTLSGAQIHIGTAFIHSTFHRTCSHPLAVRWCTVQQAGLKPGEGDGSTLLSHVRQWMHNVDSRAEDQIRSPLQVRLDTRTDTAAISYRWGVMLVRPYSKLGKENERHLVHVGLLHYVIPDRCCPGGLSTYVSMDRMTISDGRILQSAKRFFPGMTGPGRVTDLLLMDLNKYRLDPAWRPTNHPFENVECWHLEQQVCTTVNGLKDRLVDMAIDASTVYTLRKASGLHFLDYGVAANLNAKRKESSFSLP</sequence>
<name>A0A0P1BFG5_9BASI</name>
<dbReference type="SUPFAM" id="SSF81383">
    <property type="entry name" value="F-box domain"/>
    <property type="match status" value="1"/>
</dbReference>
<dbReference type="SMART" id="SM00256">
    <property type="entry name" value="FBOX"/>
    <property type="match status" value="1"/>
</dbReference>
<protein>
    <submittedName>
        <fullName evidence="2">F-box domain</fullName>
    </submittedName>
</protein>
<evidence type="ECO:0000259" key="1">
    <source>
        <dbReference type="PROSITE" id="PS50181"/>
    </source>
</evidence>
<dbReference type="PROSITE" id="PS50181">
    <property type="entry name" value="FBOX"/>
    <property type="match status" value="1"/>
</dbReference>
<dbReference type="Gene3D" id="1.20.1280.50">
    <property type="match status" value="1"/>
</dbReference>
<accession>A0A0P1BFG5</accession>
<organism evidence="2 3">
    <name type="scientific">Ceraceosorus bombacis</name>
    <dbReference type="NCBI Taxonomy" id="401625"/>
    <lineage>
        <taxon>Eukaryota</taxon>
        <taxon>Fungi</taxon>
        <taxon>Dikarya</taxon>
        <taxon>Basidiomycota</taxon>
        <taxon>Ustilaginomycotina</taxon>
        <taxon>Exobasidiomycetes</taxon>
        <taxon>Ceraceosorales</taxon>
        <taxon>Ceraceosoraceae</taxon>
        <taxon>Ceraceosorus</taxon>
    </lineage>
</organism>
<evidence type="ECO:0000313" key="2">
    <source>
        <dbReference type="EMBL" id="CEH14795.1"/>
    </source>
</evidence>
<proteinExistence type="predicted"/>
<keyword evidence="3" id="KW-1185">Reference proteome</keyword>
<dbReference type="AlphaFoldDB" id="A0A0P1BFG5"/>
<dbReference type="InterPro" id="IPR036047">
    <property type="entry name" value="F-box-like_dom_sf"/>
</dbReference>
<dbReference type="InterPro" id="IPR001810">
    <property type="entry name" value="F-box_dom"/>
</dbReference>
<dbReference type="OrthoDB" id="629492at2759"/>
<dbReference type="Proteomes" id="UP000054845">
    <property type="component" value="Unassembled WGS sequence"/>
</dbReference>